<keyword evidence="10" id="KW-1185">Reference proteome</keyword>
<comment type="similarity">
    <text evidence="2">Belongs to the UPF0126 family.</text>
</comment>
<evidence type="ECO:0000256" key="3">
    <source>
        <dbReference type="ARBA" id="ARBA00022475"/>
    </source>
</evidence>
<feature type="domain" description="Glycine transporter" evidence="8">
    <location>
        <begin position="91"/>
        <end position="164"/>
    </location>
</feature>
<evidence type="ECO:0000256" key="2">
    <source>
        <dbReference type="ARBA" id="ARBA00008193"/>
    </source>
</evidence>
<dbReference type="RefSeq" id="WP_088756494.1">
    <property type="nucleotide sequence ID" value="NZ_NJGV01000020.1"/>
</dbReference>
<evidence type="ECO:0000259" key="8">
    <source>
        <dbReference type="Pfam" id="PF03458"/>
    </source>
</evidence>
<feature type="domain" description="Glycine transporter" evidence="8">
    <location>
        <begin position="6"/>
        <end position="78"/>
    </location>
</feature>
<feature type="transmembrane region" description="Helical" evidence="7">
    <location>
        <begin position="64"/>
        <end position="82"/>
    </location>
</feature>
<keyword evidence="4 7" id="KW-0812">Transmembrane</keyword>
<evidence type="ECO:0000256" key="5">
    <source>
        <dbReference type="ARBA" id="ARBA00022989"/>
    </source>
</evidence>
<dbReference type="Proteomes" id="UP000214747">
    <property type="component" value="Unassembled WGS sequence"/>
</dbReference>
<evidence type="ECO:0000256" key="1">
    <source>
        <dbReference type="ARBA" id="ARBA00004651"/>
    </source>
</evidence>
<sequence length="208" mass="22687">MLLHTIYLIAICAEAISGALMGIRKDMDIFGICLIGTVAALGGGTVRDILIGHYPLGWVAHPEYLAFTICAAIVAAVAARALHHFKSAFLVVDALGLVAFTIIGCDIARSFDNFHPAIVVMLGMVTGVFGGLLRDVLCNEIPLVLRREIYASVSLLTGTMYVLILHWQIDGRIATLASLLLGFAVRLLAIRFHWELPRMDKERVRGFD</sequence>
<keyword evidence="3" id="KW-1003">Cell membrane</keyword>
<evidence type="ECO:0000256" key="4">
    <source>
        <dbReference type="ARBA" id="ARBA00022692"/>
    </source>
</evidence>
<dbReference type="Pfam" id="PF03458">
    <property type="entry name" value="Gly_transporter"/>
    <property type="match status" value="2"/>
</dbReference>
<accession>A0A225SQX9</accession>
<evidence type="ECO:0000313" key="9">
    <source>
        <dbReference type="EMBL" id="OWY33160.1"/>
    </source>
</evidence>
<proteinExistence type="inferred from homology"/>
<dbReference type="GO" id="GO:0005886">
    <property type="term" value="C:plasma membrane"/>
    <property type="evidence" value="ECO:0007669"/>
    <property type="project" value="UniProtKB-SubCell"/>
</dbReference>
<comment type="caution">
    <text evidence="9">The sequence shown here is derived from an EMBL/GenBank/DDBJ whole genome shotgun (WGS) entry which is preliminary data.</text>
</comment>
<dbReference type="PANTHER" id="PTHR30506">
    <property type="entry name" value="INNER MEMBRANE PROTEIN"/>
    <property type="match status" value="1"/>
</dbReference>
<feature type="transmembrane region" description="Helical" evidence="7">
    <location>
        <begin position="173"/>
        <end position="194"/>
    </location>
</feature>
<evidence type="ECO:0000313" key="10">
    <source>
        <dbReference type="Proteomes" id="UP000214747"/>
    </source>
</evidence>
<feature type="transmembrane region" description="Helical" evidence="7">
    <location>
        <begin position="30"/>
        <end position="52"/>
    </location>
</feature>
<gene>
    <name evidence="9" type="ORF">CEJ45_18460</name>
</gene>
<feature type="transmembrane region" description="Helical" evidence="7">
    <location>
        <begin position="6"/>
        <end position="23"/>
    </location>
</feature>
<evidence type="ECO:0000256" key="6">
    <source>
        <dbReference type="ARBA" id="ARBA00023136"/>
    </source>
</evidence>
<comment type="subcellular location">
    <subcellularLocation>
        <location evidence="1">Cell membrane</location>
        <topology evidence="1">Multi-pass membrane protein</topology>
    </subcellularLocation>
</comment>
<dbReference type="AlphaFoldDB" id="A0A225SQX9"/>
<feature type="transmembrane region" description="Helical" evidence="7">
    <location>
        <begin position="117"/>
        <end position="137"/>
    </location>
</feature>
<dbReference type="EMBL" id="NJGV01000020">
    <property type="protein sequence ID" value="OWY33160.1"/>
    <property type="molecule type" value="Genomic_DNA"/>
</dbReference>
<dbReference type="PANTHER" id="PTHR30506:SF3">
    <property type="entry name" value="UPF0126 INNER MEMBRANE PROTEIN YADS-RELATED"/>
    <property type="match status" value="1"/>
</dbReference>
<organism evidence="9 10">
    <name type="scientific">Herbaspirillum aquaticum</name>
    <dbReference type="NCBI Taxonomy" id="568783"/>
    <lineage>
        <taxon>Bacteria</taxon>
        <taxon>Pseudomonadati</taxon>
        <taxon>Pseudomonadota</taxon>
        <taxon>Betaproteobacteria</taxon>
        <taxon>Burkholderiales</taxon>
        <taxon>Oxalobacteraceae</taxon>
        <taxon>Herbaspirillum</taxon>
    </lineage>
</organism>
<protein>
    <recommendedName>
        <fullName evidence="8">Glycine transporter domain-containing protein</fullName>
    </recommendedName>
</protein>
<keyword evidence="6 7" id="KW-0472">Membrane</keyword>
<evidence type="ECO:0000256" key="7">
    <source>
        <dbReference type="SAM" id="Phobius"/>
    </source>
</evidence>
<feature type="transmembrane region" description="Helical" evidence="7">
    <location>
        <begin position="89"/>
        <end position="111"/>
    </location>
</feature>
<dbReference type="InterPro" id="IPR005115">
    <property type="entry name" value="Gly_transporter"/>
</dbReference>
<keyword evidence="5 7" id="KW-1133">Transmembrane helix</keyword>
<reference evidence="9 10" key="1">
    <citation type="journal article" date="2010" name="Int. J. Syst. Evol. Microbiol.">
        <title>Reclassification of Herbaspirillum putei as a later heterotypic synonym of Herbaspirillum huttiense, with the description of H. huttiense subsp. huttiense subsp. nov. and H. huttiense subsp. putei subsp. nov., comb. nov., and description of Herbaspirillum aquaticum sp. nov.</title>
        <authorList>
            <person name="Dobritsa A.P."/>
            <person name="Reddy M.C."/>
            <person name="Samadpour M."/>
        </authorList>
    </citation>
    <scope>NUCLEOTIDE SEQUENCE [LARGE SCALE GENOMIC DNA]</scope>
    <source>
        <strain evidence="9 10">IEH 4430</strain>
    </source>
</reference>
<name>A0A225SQX9_9BURK</name>
<feature type="transmembrane region" description="Helical" evidence="7">
    <location>
        <begin position="149"/>
        <end position="167"/>
    </location>
</feature>